<dbReference type="EMBL" id="JBEPMB010000001">
    <property type="protein sequence ID" value="MET3613371.1"/>
    <property type="molecule type" value="Genomic_DNA"/>
</dbReference>
<evidence type="ECO:0000313" key="1">
    <source>
        <dbReference type="EMBL" id="MET3613371.1"/>
    </source>
</evidence>
<reference evidence="1 2" key="1">
    <citation type="submission" date="2024-06" db="EMBL/GenBank/DDBJ databases">
        <title>Genomic Encyclopedia of Type Strains, Phase IV (KMG-IV): sequencing the most valuable type-strain genomes for metagenomic binning, comparative biology and taxonomic classification.</title>
        <authorList>
            <person name="Goeker M."/>
        </authorList>
    </citation>
    <scope>NUCLEOTIDE SEQUENCE [LARGE SCALE GENOMIC DNA]</scope>
    <source>
        <strain evidence="1 2">DSM 29780</strain>
    </source>
</reference>
<accession>A0ABV2IY00</accession>
<sequence>MTIMGEGTSSQETPEGLFLVWLFAQPQGADIATAARLEITRMGRMEIATETRARLIGMLIQAAVTPQCVNRKTRRQRH</sequence>
<dbReference type="RefSeq" id="WP_354555846.1">
    <property type="nucleotide sequence ID" value="NZ_JBEPMB010000001.1"/>
</dbReference>
<organism evidence="1 2">
    <name type="scientific">Rhizobium aquaticum</name>
    <dbReference type="NCBI Taxonomy" id="1549636"/>
    <lineage>
        <taxon>Bacteria</taxon>
        <taxon>Pseudomonadati</taxon>
        <taxon>Pseudomonadota</taxon>
        <taxon>Alphaproteobacteria</taxon>
        <taxon>Hyphomicrobiales</taxon>
        <taxon>Rhizobiaceae</taxon>
        <taxon>Rhizobium/Agrobacterium group</taxon>
        <taxon>Rhizobium</taxon>
    </lineage>
</organism>
<name>A0ABV2IY00_9HYPH</name>
<dbReference type="Proteomes" id="UP001549047">
    <property type="component" value="Unassembled WGS sequence"/>
</dbReference>
<comment type="caution">
    <text evidence="1">The sequence shown here is derived from an EMBL/GenBank/DDBJ whole genome shotgun (WGS) entry which is preliminary data.</text>
</comment>
<protein>
    <submittedName>
        <fullName evidence="1">Uncharacterized protein</fullName>
    </submittedName>
</protein>
<proteinExistence type="predicted"/>
<keyword evidence="2" id="KW-1185">Reference proteome</keyword>
<gene>
    <name evidence="1" type="ORF">ABID16_001676</name>
</gene>
<evidence type="ECO:0000313" key="2">
    <source>
        <dbReference type="Proteomes" id="UP001549047"/>
    </source>
</evidence>